<evidence type="ECO:0000259" key="4">
    <source>
        <dbReference type="Pfam" id="PF00135"/>
    </source>
</evidence>
<dbReference type="EC" id="3.1.1.-" evidence="3"/>
<dbReference type="InterPro" id="IPR029058">
    <property type="entry name" value="AB_hydrolase_fold"/>
</dbReference>
<accession>A0A0N0DDX2</accession>
<proteinExistence type="inferred from homology"/>
<dbReference type="InterPro" id="IPR050309">
    <property type="entry name" value="Type-B_Carboxylest/Lipase"/>
</dbReference>
<evidence type="ECO:0000256" key="2">
    <source>
        <dbReference type="ARBA" id="ARBA00022801"/>
    </source>
</evidence>
<gene>
    <name evidence="5" type="ORF">FLAG1_06835</name>
</gene>
<dbReference type="OrthoDB" id="408631at2759"/>
<dbReference type="EMBL" id="JXCE01000142">
    <property type="protein sequence ID" value="KPA40314.1"/>
    <property type="molecule type" value="Genomic_DNA"/>
</dbReference>
<evidence type="ECO:0000256" key="1">
    <source>
        <dbReference type="ARBA" id="ARBA00005964"/>
    </source>
</evidence>
<dbReference type="Gene3D" id="3.40.50.1820">
    <property type="entry name" value="alpha/beta hydrolase"/>
    <property type="match status" value="1"/>
</dbReference>
<dbReference type="Proteomes" id="UP000037904">
    <property type="component" value="Unassembled WGS sequence"/>
</dbReference>
<comment type="caution">
    <text evidence="5">The sequence shown here is derived from an EMBL/GenBank/DDBJ whole genome shotgun (WGS) entry which is preliminary data.</text>
</comment>
<keyword evidence="6" id="KW-1185">Reference proteome</keyword>
<evidence type="ECO:0000313" key="6">
    <source>
        <dbReference type="Proteomes" id="UP000037904"/>
    </source>
</evidence>
<dbReference type="PANTHER" id="PTHR11559">
    <property type="entry name" value="CARBOXYLESTERASE"/>
    <property type="match status" value="1"/>
</dbReference>
<name>A0A0N0DDX2_FUSLA</name>
<dbReference type="PROSITE" id="PS00122">
    <property type="entry name" value="CARBOXYLESTERASE_B_1"/>
    <property type="match status" value="1"/>
</dbReference>
<evidence type="ECO:0000256" key="3">
    <source>
        <dbReference type="RuleBase" id="RU361235"/>
    </source>
</evidence>
<dbReference type="InterPro" id="IPR019819">
    <property type="entry name" value="Carboxylesterase_B_CS"/>
</dbReference>
<dbReference type="SUPFAM" id="SSF53474">
    <property type="entry name" value="alpha/beta-Hydrolases"/>
    <property type="match status" value="1"/>
</dbReference>
<comment type="similarity">
    <text evidence="1 3">Belongs to the type-B carboxylesterase/lipase family.</text>
</comment>
<dbReference type="InterPro" id="IPR002018">
    <property type="entry name" value="CarbesteraseB"/>
</dbReference>
<organism evidence="5 6">
    <name type="scientific">Fusarium langsethiae</name>
    <dbReference type="NCBI Taxonomy" id="179993"/>
    <lineage>
        <taxon>Eukaryota</taxon>
        <taxon>Fungi</taxon>
        <taxon>Dikarya</taxon>
        <taxon>Ascomycota</taxon>
        <taxon>Pezizomycotina</taxon>
        <taxon>Sordariomycetes</taxon>
        <taxon>Hypocreomycetidae</taxon>
        <taxon>Hypocreales</taxon>
        <taxon>Nectriaceae</taxon>
        <taxon>Fusarium</taxon>
    </lineage>
</organism>
<dbReference type="ESTHER" id="9hypo-a0a0n0ddx2">
    <property type="family name" value="Fungal_carboxylesterase_lipase"/>
</dbReference>
<reference evidence="5 6" key="1">
    <citation type="submission" date="2015-04" db="EMBL/GenBank/DDBJ databases">
        <title>The draft genome sequence of Fusarium langsethiae, a T-2/HT-2 mycotoxin producer.</title>
        <authorList>
            <person name="Lysoe E."/>
            <person name="Divon H.H."/>
            <person name="Terzi V."/>
            <person name="Orru L."/>
            <person name="Lamontanara A."/>
            <person name="Kolseth A.-K."/>
            <person name="Frandsen R.J."/>
            <person name="Nielsen K."/>
            <person name="Thrane U."/>
        </authorList>
    </citation>
    <scope>NUCLEOTIDE SEQUENCE [LARGE SCALE GENOMIC DNA]</scope>
    <source>
        <strain evidence="5 6">Fl201059</strain>
    </source>
</reference>
<sequence length="533" mass="58197">MASTFPFCFLAILVLLVTRASAVAPIVDVSYSKYRGKDNGHGVTSWLGMRYAAPPIGDLRFMPPQDPTRSRQVKNASKFRLKCVGLAAKPSLIGKSQSEDCLFINVFAPTNAARMARLPVYVFIQGGGFNGNSKPTVDGTGLIQASGMNMIVVTLNYRVSVFGFLSYSDKVQPNIGLLDQRKALQWVQKYISRFGGNPNHVVLGGNSSGAASVAFHLTMYGGRDDKLFHAASAESISASPIVTMDQAAYRASSIMAKLGCTDGDAIACMRNKTVYEISAVNTNYPSPGSTKTPISMWMPVIDGDMVRSGLWDAFNQGNFVRVPTIIGATTNEGIGFSPPVSSQSEVVDFWQAEYPNMNTSHVASINALYSDQSAACDNARCFTKQLKDSYGDMRFMCSGLSFTSAMSFWMPEKTWSYWYNVENAPGNGVPHCAELHAIWGTGRASSGILSSFLNGGINTNTTVVVQGYWASFIRSYNPNTYQYANAEVWQAYSKARRQRIVFDTGGKTTLQDMVKTAQDRCDYFNSIASLLQQ</sequence>
<keyword evidence="3" id="KW-0732">Signal</keyword>
<feature type="signal peptide" evidence="3">
    <location>
        <begin position="1"/>
        <end position="22"/>
    </location>
</feature>
<keyword evidence="2 3" id="KW-0378">Hydrolase</keyword>
<evidence type="ECO:0000313" key="5">
    <source>
        <dbReference type="EMBL" id="KPA40314.1"/>
    </source>
</evidence>
<dbReference type="PROSITE" id="PS00941">
    <property type="entry name" value="CARBOXYLESTERASE_B_2"/>
    <property type="match status" value="1"/>
</dbReference>
<dbReference type="AlphaFoldDB" id="A0A0N0DDX2"/>
<feature type="chain" id="PRO_5005732684" description="Carboxylic ester hydrolase" evidence="3">
    <location>
        <begin position="23"/>
        <end position="533"/>
    </location>
</feature>
<feature type="domain" description="Carboxylesterase type B" evidence="4">
    <location>
        <begin position="25"/>
        <end position="507"/>
    </location>
</feature>
<dbReference type="InterPro" id="IPR019826">
    <property type="entry name" value="Carboxylesterase_B_AS"/>
</dbReference>
<protein>
    <recommendedName>
        <fullName evidence="3">Carboxylic ester hydrolase</fullName>
        <ecNumber evidence="3">3.1.1.-</ecNumber>
    </recommendedName>
</protein>
<dbReference type="GO" id="GO:0016787">
    <property type="term" value="F:hydrolase activity"/>
    <property type="evidence" value="ECO:0007669"/>
    <property type="project" value="UniProtKB-KW"/>
</dbReference>
<dbReference type="Pfam" id="PF00135">
    <property type="entry name" value="COesterase"/>
    <property type="match status" value="1"/>
</dbReference>